<proteinExistence type="predicted"/>
<dbReference type="RefSeq" id="WP_160224637.1">
    <property type="nucleotide sequence ID" value="NZ_CP029149.1"/>
</dbReference>
<evidence type="ECO:0000313" key="3">
    <source>
        <dbReference type="Proteomes" id="UP000464318"/>
    </source>
</evidence>
<name>A0A6P1QW39_9FLAO</name>
<reference evidence="2 3" key="1">
    <citation type="submission" date="2018-04" db="EMBL/GenBank/DDBJ databases">
        <title>Characteristic and Complete Genome Sequencing of A Novel Member of Infective Endocarditis Causative Bacteria: Bergeyella cardium QL-PH.</title>
        <authorList>
            <person name="Pan H."/>
            <person name="Sun E."/>
            <person name="Zhang Y."/>
        </authorList>
    </citation>
    <scope>NUCLEOTIDE SEQUENCE [LARGE SCALE GENOMIC DNA]</scope>
    <source>
        <strain evidence="2 3">HPQL</strain>
    </source>
</reference>
<sequence length="416" mass="45894">MKKISILFALCLAIVAYAQGNPLIGVWKSDASGVVELSASGDFSYTYEKVGEPSVSGSGSAVAVGTEFQLKITESVGEYTIKINPTGVFRLKKNGGDAFRNLSQWGDIDWAEDLSGMFRECSQLKITATDTPDFSKVTDMSRMFLNCEQLENVPNINEWAVGEVTDMESMFEGAKQFNGDISQWKVGKVETMVSMFKGAEAFNQDLSQWDTEALTETVSMFRGAKAFNKDISGWKVQNISLMSSMFYDATNFSQDLGAWKIKTGATLAGIFRNSGMDCESYSKTLKGWAENSEVGTSVNLSTNSKYGDAAKPYRDELIKKKGWTISSDKYDDKCTVDLGIADTPTRPALKVLKPVKDELIISSPEEIKNIEIYTASGALIKTLKGKQRAVSNLPKGLYILKINTENHQYTEKIIKE</sequence>
<dbReference type="InterPro" id="IPR026444">
    <property type="entry name" value="Secre_tail"/>
</dbReference>
<dbReference type="Proteomes" id="UP000464318">
    <property type="component" value="Chromosome"/>
</dbReference>
<accession>A0A6P1QW39</accession>
<dbReference type="AlphaFoldDB" id="A0A6P1QW39"/>
<dbReference type="InterPro" id="IPR005046">
    <property type="entry name" value="DUF285"/>
</dbReference>
<dbReference type="Pfam" id="PF03382">
    <property type="entry name" value="DUF285"/>
    <property type="match status" value="1"/>
</dbReference>
<dbReference type="Pfam" id="PF18962">
    <property type="entry name" value="Por_Secre_tail"/>
    <property type="match status" value="1"/>
</dbReference>
<protein>
    <submittedName>
        <fullName evidence="2">BspA family leucine-rich repeat surface protein</fullName>
    </submittedName>
</protein>
<dbReference type="NCBIfam" id="TIGR04183">
    <property type="entry name" value="Por_Secre_tail"/>
    <property type="match status" value="1"/>
</dbReference>
<dbReference type="KEGG" id="bcad:DBX24_08990"/>
<evidence type="ECO:0000313" key="2">
    <source>
        <dbReference type="EMBL" id="QHN66009.1"/>
    </source>
</evidence>
<keyword evidence="1" id="KW-0732">Signal</keyword>
<dbReference type="OrthoDB" id="9813840at2"/>
<evidence type="ECO:0000256" key="1">
    <source>
        <dbReference type="ARBA" id="ARBA00022729"/>
    </source>
</evidence>
<organism evidence="2 3">
    <name type="scientific">Bergeyella cardium</name>
    <dbReference type="NCBI Taxonomy" id="1585976"/>
    <lineage>
        <taxon>Bacteria</taxon>
        <taxon>Pseudomonadati</taxon>
        <taxon>Bacteroidota</taxon>
        <taxon>Flavobacteriia</taxon>
        <taxon>Flavobacteriales</taxon>
        <taxon>Weeksellaceae</taxon>
        <taxon>Bergeyella</taxon>
    </lineage>
</organism>
<dbReference type="EMBL" id="CP029149">
    <property type="protein sequence ID" value="QHN66009.1"/>
    <property type="molecule type" value="Genomic_DNA"/>
</dbReference>
<keyword evidence="3" id="KW-1185">Reference proteome</keyword>
<gene>
    <name evidence="2" type="ORF">DBX24_08990</name>
</gene>